<dbReference type="Pfam" id="PF01794">
    <property type="entry name" value="Ferric_reduct"/>
    <property type="match status" value="1"/>
</dbReference>
<comment type="subcellular location">
    <subcellularLocation>
        <location evidence="1">Cell membrane</location>
        <topology evidence="1">Multi-pass membrane protein</topology>
    </subcellularLocation>
</comment>
<proteinExistence type="inferred from homology"/>
<sequence length="625" mass="69466">MSYSPKATDGDVLAAKLPNPDRDRRVFRASQYPYDLWYLVASFVALITLCRFLSFLYSNWLRQRRPNPVASDEEKISVDSSRRIHLRRLPTALLNSYRIIAYRLTFTIGSFTINLAEVFVCLAYILANFLFLFLNAKNVAGALDLMYWNNRAGAIATSQYPLVIALATKNNIISLLTGVGYEKLSFLHRMVARTALILTWVHAGGNMGVRFTQHAGDAYLRTGVMATVAFTFLFFFSLRPVRSQSYELFFYTHVAMSVIILGGTYYHVAPFADGTSDRNYGAYVWPCFLIWGLDRTIRGIRLVLFNPSYFGLGSKSDILDASTELLSPTLVRITMKRPSHFHWAPGQYAYLVTPEVSFLPFEGHPFTIVSHDSRMNSKEISAAVEPSTATSAVSYWKELVFLVDVQKGYTKRLAEVAARNETIKAYIDGPYGRRLHLDSYDTIILIAGGTGVSYIIPLLLDIVERTKMQKTICKRVVFIWSVRDSDYIQWVSEAIQSASLLAPSSLAIEIRLFVTGSTIPKSDTVSITDSSKMESPGAGSSSNDAPHSPMQISGLKTTLGRPPLAEILKQEAEQTPCGTMCVAVCGSVSMNDSVRKALRWPVAGPSSVMRGGASITLIVENFAYA</sequence>
<dbReference type="SFLD" id="SFLDS00052">
    <property type="entry name" value="Ferric_Reductase_Domain"/>
    <property type="match status" value="1"/>
</dbReference>
<keyword evidence="9" id="KW-0560">Oxidoreductase</keyword>
<evidence type="ECO:0000313" key="17">
    <source>
        <dbReference type="EMBL" id="KAK7434372.1"/>
    </source>
</evidence>
<gene>
    <name evidence="17" type="primary">FRE3_2</name>
    <name evidence="17" type="ORF">VKT23_020216</name>
</gene>
<comment type="catalytic activity">
    <reaction evidence="13">
        <text>2 a Fe(II)-siderophore + NADP(+) + H(+) = 2 a Fe(III)-siderophore + NADPH</text>
        <dbReference type="Rhea" id="RHEA:28795"/>
        <dbReference type="Rhea" id="RHEA-COMP:11342"/>
        <dbReference type="Rhea" id="RHEA-COMP:11344"/>
        <dbReference type="ChEBI" id="CHEBI:15378"/>
        <dbReference type="ChEBI" id="CHEBI:29033"/>
        <dbReference type="ChEBI" id="CHEBI:29034"/>
        <dbReference type="ChEBI" id="CHEBI:57783"/>
        <dbReference type="ChEBI" id="CHEBI:58349"/>
        <dbReference type="EC" id="1.16.1.9"/>
    </reaction>
</comment>
<evidence type="ECO:0000256" key="4">
    <source>
        <dbReference type="ARBA" id="ARBA00022448"/>
    </source>
</evidence>
<dbReference type="InterPro" id="IPR051410">
    <property type="entry name" value="Ferric/Cupric_Reductase"/>
</dbReference>
<keyword evidence="7" id="KW-0249">Electron transport</keyword>
<evidence type="ECO:0000256" key="14">
    <source>
        <dbReference type="SAM" id="MobiDB-lite"/>
    </source>
</evidence>
<dbReference type="PROSITE" id="PS51384">
    <property type="entry name" value="FAD_FR"/>
    <property type="match status" value="1"/>
</dbReference>
<protein>
    <recommendedName>
        <fullName evidence="3">ferric-chelate reductase (NADPH)</fullName>
        <ecNumber evidence="3">1.16.1.9</ecNumber>
    </recommendedName>
</protein>
<dbReference type="Pfam" id="PF08022">
    <property type="entry name" value="FAD_binding_8"/>
    <property type="match status" value="1"/>
</dbReference>
<feature type="transmembrane region" description="Helical" evidence="15">
    <location>
        <begin position="248"/>
        <end position="268"/>
    </location>
</feature>
<evidence type="ECO:0000259" key="16">
    <source>
        <dbReference type="PROSITE" id="PS51384"/>
    </source>
</evidence>
<feature type="transmembrane region" description="Helical" evidence="15">
    <location>
        <begin position="36"/>
        <end position="57"/>
    </location>
</feature>
<dbReference type="PANTHER" id="PTHR32361">
    <property type="entry name" value="FERRIC/CUPRIC REDUCTASE TRANSMEMBRANE COMPONENT"/>
    <property type="match status" value="1"/>
</dbReference>
<name>A0ABR1IJG6_9AGAR</name>
<comment type="similarity">
    <text evidence="2">Belongs to the ferric reductase (FRE) family.</text>
</comment>
<evidence type="ECO:0000256" key="9">
    <source>
        <dbReference type="ARBA" id="ARBA00023002"/>
    </source>
</evidence>
<dbReference type="Pfam" id="PF08030">
    <property type="entry name" value="NAD_binding_6"/>
    <property type="match status" value="1"/>
</dbReference>
<dbReference type="InterPro" id="IPR013130">
    <property type="entry name" value="Fe3_Rdtase_TM_dom"/>
</dbReference>
<dbReference type="SUPFAM" id="SSF63380">
    <property type="entry name" value="Riboflavin synthase domain-like"/>
    <property type="match status" value="1"/>
</dbReference>
<dbReference type="InterPro" id="IPR013121">
    <property type="entry name" value="Fe_red_NAD-bd_6"/>
</dbReference>
<keyword evidence="8 15" id="KW-1133">Transmembrane helix</keyword>
<evidence type="ECO:0000256" key="1">
    <source>
        <dbReference type="ARBA" id="ARBA00004651"/>
    </source>
</evidence>
<organism evidence="17 18">
    <name type="scientific">Marasmiellus scandens</name>
    <dbReference type="NCBI Taxonomy" id="2682957"/>
    <lineage>
        <taxon>Eukaryota</taxon>
        <taxon>Fungi</taxon>
        <taxon>Dikarya</taxon>
        <taxon>Basidiomycota</taxon>
        <taxon>Agaricomycotina</taxon>
        <taxon>Agaricomycetes</taxon>
        <taxon>Agaricomycetidae</taxon>
        <taxon>Agaricales</taxon>
        <taxon>Marasmiineae</taxon>
        <taxon>Omphalotaceae</taxon>
        <taxon>Marasmiellus</taxon>
    </lineage>
</organism>
<feature type="domain" description="FAD-binding FR-type" evidence="16">
    <location>
        <begin position="312"/>
        <end position="437"/>
    </location>
</feature>
<evidence type="ECO:0000256" key="5">
    <source>
        <dbReference type="ARBA" id="ARBA00022475"/>
    </source>
</evidence>
<dbReference type="Gene3D" id="3.40.50.80">
    <property type="entry name" value="Nucleotide-binding domain of ferredoxin-NADP reductase (FNR) module"/>
    <property type="match status" value="1"/>
</dbReference>
<feature type="compositionally biased region" description="Polar residues" evidence="14">
    <location>
        <begin position="538"/>
        <end position="552"/>
    </location>
</feature>
<comment type="caution">
    <text evidence="17">The sequence shown here is derived from an EMBL/GenBank/DDBJ whole genome shotgun (WGS) entry which is preliminary data.</text>
</comment>
<keyword evidence="18" id="KW-1185">Reference proteome</keyword>
<evidence type="ECO:0000256" key="10">
    <source>
        <dbReference type="ARBA" id="ARBA00023065"/>
    </source>
</evidence>
<dbReference type="EMBL" id="JBANRG010000125">
    <property type="protein sequence ID" value="KAK7434372.1"/>
    <property type="molecule type" value="Genomic_DNA"/>
</dbReference>
<evidence type="ECO:0000256" key="13">
    <source>
        <dbReference type="ARBA" id="ARBA00048483"/>
    </source>
</evidence>
<evidence type="ECO:0000256" key="15">
    <source>
        <dbReference type="SAM" id="Phobius"/>
    </source>
</evidence>
<keyword evidence="4" id="KW-0813">Transport</keyword>
<feature type="transmembrane region" description="Helical" evidence="15">
    <location>
        <begin position="218"/>
        <end position="236"/>
    </location>
</feature>
<dbReference type="CDD" id="cd06186">
    <property type="entry name" value="NOX_Duox_like_FAD_NADP"/>
    <property type="match status" value="1"/>
</dbReference>
<dbReference type="SFLD" id="SFLDG01168">
    <property type="entry name" value="Ferric_reductase_subgroup_(FRE"/>
    <property type="match status" value="1"/>
</dbReference>
<reference evidence="17 18" key="1">
    <citation type="submission" date="2024-01" db="EMBL/GenBank/DDBJ databases">
        <title>A draft genome for the cacao thread blight pathogen Marasmiellus scandens.</title>
        <authorList>
            <person name="Baruah I.K."/>
            <person name="Leung J."/>
            <person name="Bukari Y."/>
            <person name="Amoako-Attah I."/>
            <person name="Meinhardt L.W."/>
            <person name="Bailey B.A."/>
            <person name="Cohen S.P."/>
        </authorList>
    </citation>
    <scope>NUCLEOTIDE SEQUENCE [LARGE SCALE GENOMIC DNA]</scope>
    <source>
        <strain evidence="17 18">GH-19</strain>
    </source>
</reference>
<keyword evidence="10" id="KW-0406">Ion transport</keyword>
<evidence type="ECO:0000256" key="6">
    <source>
        <dbReference type="ARBA" id="ARBA00022692"/>
    </source>
</evidence>
<dbReference type="SUPFAM" id="SSF52343">
    <property type="entry name" value="Ferredoxin reductase-like, C-terminal NADP-linked domain"/>
    <property type="match status" value="1"/>
</dbReference>
<dbReference type="InterPro" id="IPR017927">
    <property type="entry name" value="FAD-bd_FR_type"/>
</dbReference>
<evidence type="ECO:0000256" key="11">
    <source>
        <dbReference type="ARBA" id="ARBA00023136"/>
    </source>
</evidence>
<dbReference type="InterPro" id="IPR013112">
    <property type="entry name" value="FAD-bd_8"/>
</dbReference>
<dbReference type="Proteomes" id="UP001498398">
    <property type="component" value="Unassembled WGS sequence"/>
</dbReference>
<keyword evidence="11 15" id="KW-0472">Membrane</keyword>
<evidence type="ECO:0000256" key="8">
    <source>
        <dbReference type="ARBA" id="ARBA00022989"/>
    </source>
</evidence>
<dbReference type="InterPro" id="IPR017938">
    <property type="entry name" value="Riboflavin_synthase-like_b-brl"/>
</dbReference>
<evidence type="ECO:0000313" key="18">
    <source>
        <dbReference type="Proteomes" id="UP001498398"/>
    </source>
</evidence>
<keyword evidence="5" id="KW-1003">Cell membrane</keyword>
<keyword evidence="12" id="KW-0325">Glycoprotein</keyword>
<keyword evidence="6 15" id="KW-0812">Transmembrane</keyword>
<dbReference type="EC" id="1.16.1.9" evidence="3"/>
<feature type="region of interest" description="Disordered" evidence="14">
    <location>
        <begin position="524"/>
        <end position="552"/>
    </location>
</feature>
<accession>A0ABR1IJG6</accession>
<feature type="transmembrane region" description="Helical" evidence="15">
    <location>
        <begin position="104"/>
        <end position="127"/>
    </location>
</feature>
<evidence type="ECO:0000256" key="2">
    <source>
        <dbReference type="ARBA" id="ARBA00006278"/>
    </source>
</evidence>
<dbReference type="InterPro" id="IPR039261">
    <property type="entry name" value="FNR_nucleotide-bd"/>
</dbReference>
<evidence type="ECO:0000256" key="7">
    <source>
        <dbReference type="ARBA" id="ARBA00022982"/>
    </source>
</evidence>
<dbReference type="PANTHER" id="PTHR32361:SF9">
    <property type="entry name" value="FERRIC REDUCTASE TRANSMEMBRANE COMPONENT 3-RELATED"/>
    <property type="match status" value="1"/>
</dbReference>
<evidence type="ECO:0000256" key="3">
    <source>
        <dbReference type="ARBA" id="ARBA00012668"/>
    </source>
</evidence>
<evidence type="ECO:0000256" key="12">
    <source>
        <dbReference type="ARBA" id="ARBA00023180"/>
    </source>
</evidence>